<dbReference type="WBParaSite" id="PSU_v2.g8821.t1">
    <property type="protein sequence ID" value="PSU_v2.g8821.t1"/>
    <property type="gene ID" value="PSU_v2.g8821"/>
</dbReference>
<dbReference type="Gene3D" id="3.30.420.40">
    <property type="match status" value="1"/>
</dbReference>
<sequence>MILKDSFIVYHVSEFGRYPILNSFDNEETPAYIGLYSLPPAIGEAAQNQLENYPNSTVYDFIPMFGKEFSQIEINPKWKFTVIQSKDDSFAEIQMETLRGKRRSSISTLMAIMFKHIQQIAASYADFPITEVKVTFAHELNFCNIQLLKAALKNANLDLIENN</sequence>
<dbReference type="Proteomes" id="UP000887577">
    <property type="component" value="Unplaced"/>
</dbReference>
<accession>A0A914Z917</accession>
<name>A0A914Z917_9BILA</name>
<dbReference type="GO" id="GO:0005524">
    <property type="term" value="F:ATP binding"/>
    <property type="evidence" value="ECO:0007669"/>
    <property type="project" value="UniProtKB-KW"/>
</dbReference>
<dbReference type="PANTHER" id="PTHR45639:SF3">
    <property type="entry name" value="HYPOXIA UP-REGULATED PROTEIN 1"/>
    <property type="match status" value="1"/>
</dbReference>
<evidence type="ECO:0000256" key="3">
    <source>
        <dbReference type="ARBA" id="ARBA00022840"/>
    </source>
</evidence>
<comment type="similarity">
    <text evidence="1">Belongs to the heat shock protein 70 family.</text>
</comment>
<dbReference type="InterPro" id="IPR013126">
    <property type="entry name" value="Hsp_70_fam"/>
</dbReference>
<dbReference type="Pfam" id="PF00012">
    <property type="entry name" value="HSP70"/>
    <property type="match status" value="1"/>
</dbReference>
<dbReference type="GO" id="GO:0034663">
    <property type="term" value="C:endoplasmic reticulum chaperone complex"/>
    <property type="evidence" value="ECO:0007669"/>
    <property type="project" value="TreeGrafter"/>
</dbReference>
<dbReference type="SUPFAM" id="SSF53067">
    <property type="entry name" value="Actin-like ATPase domain"/>
    <property type="match status" value="1"/>
</dbReference>
<keyword evidence="6" id="KW-1185">Reference proteome</keyword>
<dbReference type="AlphaFoldDB" id="A0A914Z917"/>
<dbReference type="PANTHER" id="PTHR45639">
    <property type="entry name" value="HSC70CB, ISOFORM G-RELATED"/>
    <property type="match status" value="1"/>
</dbReference>
<evidence type="ECO:0000256" key="5">
    <source>
        <dbReference type="ARBA" id="ARBA00040503"/>
    </source>
</evidence>
<evidence type="ECO:0000313" key="7">
    <source>
        <dbReference type="WBParaSite" id="PSU_v2.g8821.t1"/>
    </source>
</evidence>
<dbReference type="Gene3D" id="3.30.30.30">
    <property type="match status" value="1"/>
</dbReference>
<keyword evidence="2" id="KW-0547">Nucleotide-binding</keyword>
<evidence type="ECO:0000256" key="2">
    <source>
        <dbReference type="ARBA" id="ARBA00022741"/>
    </source>
</evidence>
<proteinExistence type="inferred from homology"/>
<organism evidence="6 7">
    <name type="scientific">Panagrolaimus superbus</name>
    <dbReference type="NCBI Taxonomy" id="310955"/>
    <lineage>
        <taxon>Eukaryota</taxon>
        <taxon>Metazoa</taxon>
        <taxon>Ecdysozoa</taxon>
        <taxon>Nematoda</taxon>
        <taxon>Chromadorea</taxon>
        <taxon>Rhabditida</taxon>
        <taxon>Tylenchina</taxon>
        <taxon>Panagrolaimomorpha</taxon>
        <taxon>Panagrolaimoidea</taxon>
        <taxon>Panagrolaimidae</taxon>
        <taxon>Panagrolaimus</taxon>
    </lineage>
</organism>
<dbReference type="InterPro" id="IPR043129">
    <property type="entry name" value="ATPase_NBD"/>
</dbReference>
<protein>
    <recommendedName>
        <fullName evidence="5">Hypoxia up-regulated protein 1</fullName>
    </recommendedName>
</protein>
<dbReference type="GO" id="GO:0030968">
    <property type="term" value="P:endoplasmic reticulum unfolded protein response"/>
    <property type="evidence" value="ECO:0007669"/>
    <property type="project" value="TreeGrafter"/>
</dbReference>
<dbReference type="GO" id="GO:0140662">
    <property type="term" value="F:ATP-dependent protein folding chaperone"/>
    <property type="evidence" value="ECO:0007669"/>
    <property type="project" value="InterPro"/>
</dbReference>
<evidence type="ECO:0000256" key="4">
    <source>
        <dbReference type="ARBA" id="ARBA00023186"/>
    </source>
</evidence>
<keyword evidence="4" id="KW-0143">Chaperone</keyword>
<reference evidence="7" key="1">
    <citation type="submission" date="2022-11" db="UniProtKB">
        <authorList>
            <consortium name="WormBaseParasite"/>
        </authorList>
    </citation>
    <scope>IDENTIFICATION</scope>
</reference>
<evidence type="ECO:0000256" key="1">
    <source>
        <dbReference type="ARBA" id="ARBA00007381"/>
    </source>
</evidence>
<keyword evidence="3" id="KW-0067">ATP-binding</keyword>
<evidence type="ECO:0000313" key="6">
    <source>
        <dbReference type="Proteomes" id="UP000887577"/>
    </source>
</evidence>